<dbReference type="Proteomes" id="UP001154282">
    <property type="component" value="Unassembled WGS sequence"/>
</dbReference>
<comment type="caution">
    <text evidence="1">The sequence shown here is derived from an EMBL/GenBank/DDBJ whole genome shotgun (WGS) entry which is preliminary data.</text>
</comment>
<gene>
    <name evidence="1" type="ORF">LITE_LOCUS1676</name>
</gene>
<reference evidence="1" key="1">
    <citation type="submission" date="2022-08" db="EMBL/GenBank/DDBJ databases">
        <authorList>
            <person name="Gutierrez-Valencia J."/>
        </authorList>
    </citation>
    <scope>NUCLEOTIDE SEQUENCE</scope>
</reference>
<dbReference type="EMBL" id="CAMGYJ010000002">
    <property type="protein sequence ID" value="CAI0377933.1"/>
    <property type="molecule type" value="Genomic_DNA"/>
</dbReference>
<dbReference type="AlphaFoldDB" id="A0AAV0H001"/>
<evidence type="ECO:0000313" key="1">
    <source>
        <dbReference type="EMBL" id="CAI0377933.1"/>
    </source>
</evidence>
<proteinExistence type="predicted"/>
<accession>A0AAV0H001</accession>
<evidence type="ECO:0000313" key="2">
    <source>
        <dbReference type="Proteomes" id="UP001154282"/>
    </source>
</evidence>
<sequence>MSWSLRCQLRELLHHKNRIKSCRVWPLNGMGVGI</sequence>
<protein>
    <submittedName>
        <fullName evidence="1">Uncharacterized protein</fullName>
    </submittedName>
</protein>
<name>A0AAV0H001_9ROSI</name>
<organism evidence="1 2">
    <name type="scientific">Linum tenue</name>
    <dbReference type="NCBI Taxonomy" id="586396"/>
    <lineage>
        <taxon>Eukaryota</taxon>
        <taxon>Viridiplantae</taxon>
        <taxon>Streptophyta</taxon>
        <taxon>Embryophyta</taxon>
        <taxon>Tracheophyta</taxon>
        <taxon>Spermatophyta</taxon>
        <taxon>Magnoliopsida</taxon>
        <taxon>eudicotyledons</taxon>
        <taxon>Gunneridae</taxon>
        <taxon>Pentapetalae</taxon>
        <taxon>rosids</taxon>
        <taxon>fabids</taxon>
        <taxon>Malpighiales</taxon>
        <taxon>Linaceae</taxon>
        <taxon>Linum</taxon>
    </lineage>
</organism>
<keyword evidence="2" id="KW-1185">Reference proteome</keyword>